<reference evidence="3" key="1">
    <citation type="journal article" date="2021" name="Nat. Commun.">
        <title>Connecting structure to function with the recovery of over 1000 high-quality metagenome-assembled genomes from activated sludge using long-read sequencing.</title>
        <authorList>
            <person name="Singleton C.M."/>
            <person name="Petriglieri F."/>
            <person name="Kristensen J.M."/>
            <person name="Kirkegaard R.H."/>
            <person name="Michaelsen T.Y."/>
            <person name="Andersen M.H."/>
            <person name="Kondrotaite Z."/>
            <person name="Karst S.M."/>
            <person name="Dueholm M.S."/>
            <person name="Nielsen P.H."/>
            <person name="Albertsen M."/>
        </authorList>
    </citation>
    <scope>NUCLEOTIDE SEQUENCE [LARGE SCALE GENOMIC DNA]</scope>
</reference>
<dbReference type="GO" id="GO:0016780">
    <property type="term" value="F:phosphotransferase activity, for other substituted phosphate groups"/>
    <property type="evidence" value="ECO:0007669"/>
    <property type="project" value="InterPro"/>
</dbReference>
<dbReference type="Gene3D" id="1.20.120.1760">
    <property type="match status" value="1"/>
</dbReference>
<feature type="transmembrane region" description="Helical" evidence="1">
    <location>
        <begin position="56"/>
        <end position="73"/>
    </location>
</feature>
<evidence type="ECO:0000313" key="3">
    <source>
        <dbReference type="Proteomes" id="UP000807785"/>
    </source>
</evidence>
<dbReference type="GO" id="GO:0008654">
    <property type="term" value="P:phospholipid biosynthetic process"/>
    <property type="evidence" value="ECO:0007669"/>
    <property type="project" value="InterPro"/>
</dbReference>
<feature type="transmembrane region" description="Helical" evidence="1">
    <location>
        <begin position="115"/>
        <end position="140"/>
    </location>
</feature>
<feature type="transmembrane region" description="Helical" evidence="1">
    <location>
        <begin position="20"/>
        <end position="49"/>
    </location>
</feature>
<gene>
    <name evidence="2" type="ORF">IPH26_02300</name>
</gene>
<organism evidence="2 3">
    <name type="scientific">Candidatus Methylophosphatis roskildensis</name>
    <dbReference type="NCBI Taxonomy" id="2899263"/>
    <lineage>
        <taxon>Bacteria</taxon>
        <taxon>Pseudomonadati</taxon>
        <taxon>Pseudomonadota</taxon>
        <taxon>Betaproteobacteria</taxon>
        <taxon>Nitrosomonadales</taxon>
        <taxon>Sterolibacteriaceae</taxon>
        <taxon>Candidatus Methylophosphatis</taxon>
    </lineage>
</organism>
<dbReference type="EMBL" id="JADJEV010000001">
    <property type="protein sequence ID" value="MBK6971829.1"/>
    <property type="molecule type" value="Genomic_DNA"/>
</dbReference>
<evidence type="ECO:0000256" key="1">
    <source>
        <dbReference type="SAM" id="Phobius"/>
    </source>
</evidence>
<dbReference type="Pfam" id="PF01066">
    <property type="entry name" value="CDP-OH_P_transf"/>
    <property type="match status" value="1"/>
</dbReference>
<keyword evidence="1" id="KW-1133">Transmembrane helix</keyword>
<proteinExistence type="predicted"/>
<sequence>MPSIYDLKPRFQALLRPLVVRLHAAGVTANQVTLLACLVSVAIGVAICLAPERRSLFALIPLWMLLRMGLNAIDGMLAREFSQKSPLGAYLNELTDLFSDAALYLPFAVLPHFQPLWVCAAIGLAMASEYAGVLGLMVGASRRYDGPLGKSDRALVFGVLGLAIALGLPPAAWQGWIMPALCLLLALTVVNRVRAGLAESRALAA</sequence>
<keyword evidence="1" id="KW-0812">Transmembrane</keyword>
<keyword evidence="1" id="KW-0472">Membrane</keyword>
<protein>
    <submittedName>
        <fullName evidence="2">CDP-alcohol phosphatidyltransferase family protein</fullName>
    </submittedName>
</protein>
<dbReference type="GO" id="GO:0016020">
    <property type="term" value="C:membrane"/>
    <property type="evidence" value="ECO:0007669"/>
    <property type="project" value="InterPro"/>
</dbReference>
<name>A0A9D7HKE5_9PROT</name>
<dbReference type="InterPro" id="IPR000462">
    <property type="entry name" value="CDP-OH_P_trans"/>
</dbReference>
<dbReference type="Proteomes" id="UP000807785">
    <property type="component" value="Unassembled WGS sequence"/>
</dbReference>
<dbReference type="InterPro" id="IPR043130">
    <property type="entry name" value="CDP-OH_PTrfase_TM_dom"/>
</dbReference>
<comment type="caution">
    <text evidence="2">The sequence shown here is derived from an EMBL/GenBank/DDBJ whole genome shotgun (WGS) entry which is preliminary data.</text>
</comment>
<evidence type="ECO:0000313" key="2">
    <source>
        <dbReference type="EMBL" id="MBK6971829.1"/>
    </source>
</evidence>
<feature type="transmembrane region" description="Helical" evidence="1">
    <location>
        <begin position="152"/>
        <end position="170"/>
    </location>
</feature>
<dbReference type="AlphaFoldDB" id="A0A9D7HKE5"/>
<accession>A0A9D7HKE5</accession>